<dbReference type="Pfam" id="PF12705">
    <property type="entry name" value="PDDEXK_1"/>
    <property type="match status" value="1"/>
</dbReference>
<proteinExistence type="predicted"/>
<comment type="caution">
    <text evidence="2">The sequence shown here is derived from an EMBL/GenBank/DDBJ whole genome shotgun (WGS) entry which is preliminary data.</text>
</comment>
<protein>
    <recommendedName>
        <fullName evidence="1">PD-(D/E)XK endonuclease-like domain-containing protein</fullName>
    </recommendedName>
</protein>
<dbReference type="InterPro" id="IPR011335">
    <property type="entry name" value="Restrct_endonuc-II-like"/>
</dbReference>
<organism evidence="2 3">
    <name type="scientific">Novacetimonas maltaceti</name>
    <dbReference type="NCBI Taxonomy" id="1203393"/>
    <lineage>
        <taxon>Bacteria</taxon>
        <taxon>Pseudomonadati</taxon>
        <taxon>Pseudomonadota</taxon>
        <taxon>Alphaproteobacteria</taxon>
        <taxon>Acetobacterales</taxon>
        <taxon>Acetobacteraceae</taxon>
        <taxon>Novacetimonas</taxon>
    </lineage>
</organism>
<name>A0A2S3W3D6_9PROT</name>
<evidence type="ECO:0000313" key="3">
    <source>
        <dbReference type="Proteomes" id="UP000237344"/>
    </source>
</evidence>
<evidence type="ECO:0000259" key="1">
    <source>
        <dbReference type="Pfam" id="PF12705"/>
    </source>
</evidence>
<dbReference type="EMBL" id="POTC01000012">
    <property type="protein sequence ID" value="POF63063.1"/>
    <property type="molecule type" value="Genomic_DNA"/>
</dbReference>
<sequence length="847" mass="91454">MTFAQAIARLAGGFAHEVDEETLQQAVRDTLHDVRLVELAPISSLPGMASAVTATLRRVWDAGIDLAARADTHPRIAEMARIEAAILDALPPGCLSRAEMARRACARMVHAPALLGPVEIMGVPDLSPCWRPVAQALAAHVPVQWHAGPRQAPAWLAGTGMAVVTAAPSMPDVTCCSTATPHHEAIEAMRWARALMASGQARPEDIAIATTGVNAYDASFLSLRADANFALHFVHGQPITATRDGQAAAALADIVVRGLSRQRLRRLVSLTQASAPMLAALPEGWMRILGTAPLATPDAWARYLSGLSAGDWPDGTDHGATLQALVDLLHRGATAAGEMGEQVLTGCARLIWRAALAAGPAQSVDLTVEGMRLDDSTDPCASVAWMPAEALAASPRRFVRLLGLNSARWPRNAGEDRLLPDHIIPSAELNPTPTGMADRRAFATIMATTAGHVVLSRARRGNDGRLLGRSALLRDYPAETYLRRNRVPAHAYSETDRLTARRGEFARTPQARSATACWHDWQRADITPHDGLLRAEHPVMQAIMQRTQSASSLRLLLRNPLGFMWRYGLGLNAAQEGQDSLMPDAMAVGNLVHATMEHALRLTTREAAANPDHDTVVEQALAAAAEEWQRENATPPRLLWHHLLDTVRTMARWGLRVTCKNATGGCSYAEVPFGGIATDRDRQAAWDAAQPVPVADTGFFINGYIDRLDISADGRQAWVYDYKTGRAAGGGTVLKGGAELQRCLYAFAVRALLGPRVQVDATLLYLRDETVLRLDDPHQAMADLTTYLRAARRTMLAGHALIGPDSGGDYDDMRLCLPAGLDAYRKRKEAQANMILGDDAIAVWEAP</sequence>
<reference evidence="2 3" key="1">
    <citation type="submission" date="2018-01" db="EMBL/GenBank/DDBJ databases">
        <title>Draft Genome Sequence of Komagataeibacter maltaceti LMG 1529, a Vinegar Producing Acetic Acid Bacterium Isolated from Malt Vinegar Brewery Acetifiers.</title>
        <authorList>
            <person name="Zhang Q."/>
            <person name="Hollensteiner J."/>
            <person name="Poehlein A."/>
            <person name="Daniel R."/>
        </authorList>
    </citation>
    <scope>NUCLEOTIDE SEQUENCE [LARGE SCALE GENOMIC DNA]</scope>
    <source>
        <strain evidence="2 3">LMG 1529</strain>
    </source>
</reference>
<feature type="domain" description="PD-(D/E)XK endonuclease-like" evidence="1">
    <location>
        <begin position="549"/>
        <end position="804"/>
    </location>
</feature>
<dbReference type="Proteomes" id="UP000237344">
    <property type="component" value="Unassembled WGS sequence"/>
</dbReference>
<gene>
    <name evidence="2" type="ORF">KMAL_13010</name>
</gene>
<accession>A0A2S3W3D6</accession>
<evidence type="ECO:0000313" key="2">
    <source>
        <dbReference type="EMBL" id="POF63063.1"/>
    </source>
</evidence>
<dbReference type="AlphaFoldDB" id="A0A2S3W3D6"/>
<keyword evidence="3" id="KW-1185">Reference proteome</keyword>
<dbReference type="Gene3D" id="3.90.320.10">
    <property type="match status" value="1"/>
</dbReference>
<dbReference type="InterPro" id="IPR011604">
    <property type="entry name" value="PDDEXK-like_dom_sf"/>
</dbReference>
<dbReference type="InterPro" id="IPR038726">
    <property type="entry name" value="PDDEXK_AddAB-type"/>
</dbReference>
<dbReference type="InterPro" id="IPR027417">
    <property type="entry name" value="P-loop_NTPase"/>
</dbReference>
<dbReference type="SUPFAM" id="SSF52980">
    <property type="entry name" value="Restriction endonuclease-like"/>
    <property type="match status" value="1"/>
</dbReference>
<dbReference type="SUPFAM" id="SSF52540">
    <property type="entry name" value="P-loop containing nucleoside triphosphate hydrolases"/>
    <property type="match status" value="1"/>
</dbReference>